<organism evidence="1 2">
    <name type="scientific">Brevibacillus formosus</name>
    <dbReference type="NCBI Taxonomy" id="54913"/>
    <lineage>
        <taxon>Bacteria</taxon>
        <taxon>Bacillati</taxon>
        <taxon>Bacillota</taxon>
        <taxon>Bacilli</taxon>
        <taxon>Bacillales</taxon>
        <taxon>Paenibacillaceae</taxon>
        <taxon>Brevibacillus</taxon>
    </lineage>
</organism>
<accession>A0ABQ0T743</accession>
<keyword evidence="2" id="KW-1185">Reference proteome</keyword>
<dbReference type="Proteomes" id="UP000319498">
    <property type="component" value="Unassembled WGS sequence"/>
</dbReference>
<dbReference type="EMBL" id="BJOL01000012">
    <property type="protein sequence ID" value="GED57989.1"/>
    <property type="molecule type" value="Genomic_DNA"/>
</dbReference>
<evidence type="ECO:0000313" key="1">
    <source>
        <dbReference type="EMBL" id="GED57989.1"/>
    </source>
</evidence>
<evidence type="ECO:0000313" key="2">
    <source>
        <dbReference type="Proteomes" id="UP000319498"/>
    </source>
</evidence>
<reference evidence="1 2" key="1">
    <citation type="submission" date="2019-06" db="EMBL/GenBank/DDBJ databases">
        <title>Whole genome shotgun sequence of Brevibacillus formosus NBRC 15716.</title>
        <authorList>
            <person name="Hosoyama A."/>
            <person name="Uohara A."/>
            <person name="Ohji S."/>
            <person name="Ichikawa N."/>
        </authorList>
    </citation>
    <scope>NUCLEOTIDE SEQUENCE [LARGE SCALE GENOMIC DNA]</scope>
    <source>
        <strain evidence="1 2">NBRC 15716</strain>
    </source>
</reference>
<comment type="caution">
    <text evidence="1">The sequence shown here is derived from an EMBL/GenBank/DDBJ whole genome shotgun (WGS) entry which is preliminary data.</text>
</comment>
<sequence length="56" mass="6404">MSDQQVQIIDFEELLRAIESRLASAGMYVKREAIVTILQAEEAFLLEKGVLEEYSE</sequence>
<gene>
    <name evidence="1" type="ORF">BFO01nite_21210</name>
</gene>
<protein>
    <submittedName>
        <fullName evidence="1">Uncharacterized protein</fullName>
    </submittedName>
</protein>
<proteinExistence type="predicted"/>
<name>A0ABQ0T743_9BACL</name>